<feature type="domain" description="2EXR" evidence="1">
    <location>
        <begin position="2"/>
        <end position="93"/>
    </location>
</feature>
<keyword evidence="3" id="KW-1185">Reference proteome</keyword>
<dbReference type="Pfam" id="PF20150">
    <property type="entry name" value="2EXR"/>
    <property type="match status" value="1"/>
</dbReference>
<dbReference type="EMBL" id="JBFCZG010000005">
    <property type="protein sequence ID" value="KAL3421621.1"/>
    <property type="molecule type" value="Genomic_DNA"/>
</dbReference>
<reference evidence="2 3" key="1">
    <citation type="submission" date="2024-06" db="EMBL/GenBank/DDBJ databases">
        <title>Complete genome of Phlyctema vagabunda strain 19-DSS-EL-015.</title>
        <authorList>
            <person name="Fiorenzani C."/>
        </authorList>
    </citation>
    <scope>NUCLEOTIDE SEQUENCE [LARGE SCALE GENOMIC DNA]</scope>
    <source>
        <strain evidence="2 3">19-DSS-EL-015</strain>
    </source>
</reference>
<proteinExistence type="predicted"/>
<evidence type="ECO:0000259" key="1">
    <source>
        <dbReference type="Pfam" id="PF20150"/>
    </source>
</evidence>
<gene>
    <name evidence="2" type="ORF">PVAG01_05777</name>
</gene>
<name>A0ABR4PE65_9HELO</name>
<dbReference type="PANTHER" id="PTHR35910:SF6">
    <property type="entry name" value="2EXR DOMAIN-CONTAINING PROTEIN"/>
    <property type="match status" value="1"/>
</dbReference>
<protein>
    <recommendedName>
        <fullName evidence="1">2EXR domain-containing protein</fullName>
    </recommendedName>
</protein>
<dbReference type="InterPro" id="IPR045518">
    <property type="entry name" value="2EXR"/>
</dbReference>
<organism evidence="2 3">
    <name type="scientific">Phlyctema vagabunda</name>
    <dbReference type="NCBI Taxonomy" id="108571"/>
    <lineage>
        <taxon>Eukaryota</taxon>
        <taxon>Fungi</taxon>
        <taxon>Dikarya</taxon>
        <taxon>Ascomycota</taxon>
        <taxon>Pezizomycotina</taxon>
        <taxon>Leotiomycetes</taxon>
        <taxon>Helotiales</taxon>
        <taxon>Dermateaceae</taxon>
        <taxon>Phlyctema</taxon>
    </lineage>
</organism>
<dbReference type="Proteomes" id="UP001629113">
    <property type="component" value="Unassembled WGS sequence"/>
</dbReference>
<evidence type="ECO:0000313" key="2">
    <source>
        <dbReference type="EMBL" id="KAL3421621.1"/>
    </source>
</evidence>
<sequence>MFTLFSALPPELRDQIWENTFEPRLITFKRIYRFPVSAFDFLTPTNVPPPIAFSICRESRNVALARYQTARLVAGRWHDHSSGDDGQRYDNRRWVTLRWDPEIDAIHVPQQSLICAVNRLSPALISERNNVRTLVVSVVRARGMCLAATPGLEKLFVWKGLRDVVYVDDDEHICPNCVEGEGDGPAGCTGTHGCVTNPRTRHGMSRKAWNLLVEIDKLMSGWLLNPSSYMRWRYLRFKVVSREDQIFTSNFVKVTKESPFGSVTRYSLYLPEP</sequence>
<comment type="caution">
    <text evidence="2">The sequence shown here is derived from an EMBL/GenBank/DDBJ whole genome shotgun (WGS) entry which is preliminary data.</text>
</comment>
<dbReference type="PANTHER" id="PTHR35910">
    <property type="entry name" value="2EXR DOMAIN-CONTAINING PROTEIN"/>
    <property type="match status" value="1"/>
</dbReference>
<evidence type="ECO:0000313" key="3">
    <source>
        <dbReference type="Proteomes" id="UP001629113"/>
    </source>
</evidence>
<accession>A0ABR4PE65</accession>